<proteinExistence type="predicted"/>
<name>A0AAV4TT22_CAEEX</name>
<keyword evidence="2" id="KW-1185">Reference proteome</keyword>
<protein>
    <submittedName>
        <fullName evidence="1">Uncharacterized protein</fullName>
    </submittedName>
</protein>
<accession>A0AAV4TT22</accession>
<dbReference type="AlphaFoldDB" id="A0AAV4TT22"/>
<sequence>MSAGTEWQSSNISELAHKAPNRLGARRRPNNQSAPFVTVWRSGVRQRLWELSISKTCSTSIHNGTVKNLNVCWHWWQSSNISALTQKAPNRLGARRRPDNQSAPFCNCLEKRCPTTSLRAAIRICTKDTAPIAGRIKRTQLISGAYLSGGADWGEAPLNKSGVGPLSKGRRPRMKASSPLCLMSCPDTIQHALFVKTHLIKKSAE</sequence>
<evidence type="ECO:0000313" key="2">
    <source>
        <dbReference type="Proteomes" id="UP001054945"/>
    </source>
</evidence>
<gene>
    <name evidence="1" type="ORF">CEXT_53951</name>
</gene>
<dbReference type="EMBL" id="BPLR01011739">
    <property type="protein sequence ID" value="GIY48651.1"/>
    <property type="molecule type" value="Genomic_DNA"/>
</dbReference>
<organism evidence="1 2">
    <name type="scientific">Caerostris extrusa</name>
    <name type="common">Bark spider</name>
    <name type="synonym">Caerostris bankana</name>
    <dbReference type="NCBI Taxonomy" id="172846"/>
    <lineage>
        <taxon>Eukaryota</taxon>
        <taxon>Metazoa</taxon>
        <taxon>Ecdysozoa</taxon>
        <taxon>Arthropoda</taxon>
        <taxon>Chelicerata</taxon>
        <taxon>Arachnida</taxon>
        <taxon>Araneae</taxon>
        <taxon>Araneomorphae</taxon>
        <taxon>Entelegynae</taxon>
        <taxon>Araneoidea</taxon>
        <taxon>Araneidae</taxon>
        <taxon>Caerostris</taxon>
    </lineage>
</organism>
<evidence type="ECO:0000313" key="1">
    <source>
        <dbReference type="EMBL" id="GIY48651.1"/>
    </source>
</evidence>
<reference evidence="1 2" key="1">
    <citation type="submission" date="2021-06" db="EMBL/GenBank/DDBJ databases">
        <title>Caerostris extrusa draft genome.</title>
        <authorList>
            <person name="Kono N."/>
            <person name="Arakawa K."/>
        </authorList>
    </citation>
    <scope>NUCLEOTIDE SEQUENCE [LARGE SCALE GENOMIC DNA]</scope>
</reference>
<comment type="caution">
    <text evidence="1">The sequence shown here is derived from an EMBL/GenBank/DDBJ whole genome shotgun (WGS) entry which is preliminary data.</text>
</comment>
<dbReference type="Proteomes" id="UP001054945">
    <property type="component" value="Unassembled WGS sequence"/>
</dbReference>